<feature type="region of interest" description="Disordered" evidence="6">
    <location>
        <begin position="260"/>
        <end position="306"/>
    </location>
</feature>
<dbReference type="SMART" id="SM00774">
    <property type="entry name" value="WRKY"/>
    <property type="match status" value="1"/>
</dbReference>
<dbReference type="PANTHER" id="PTHR31221:SF358">
    <property type="entry name" value="WRKY TRANSCRIPTION FACTOR 71"/>
    <property type="match status" value="1"/>
</dbReference>
<evidence type="ECO:0000256" key="2">
    <source>
        <dbReference type="ARBA" id="ARBA00023015"/>
    </source>
</evidence>
<evidence type="ECO:0000259" key="7">
    <source>
        <dbReference type="PROSITE" id="PS50811"/>
    </source>
</evidence>
<feature type="region of interest" description="Disordered" evidence="6">
    <location>
        <begin position="1"/>
        <end position="48"/>
    </location>
</feature>
<proteinExistence type="evidence at transcript level"/>
<dbReference type="GO" id="GO:0043565">
    <property type="term" value="F:sequence-specific DNA binding"/>
    <property type="evidence" value="ECO:0007669"/>
    <property type="project" value="InterPro"/>
</dbReference>
<feature type="compositionally biased region" description="Polar residues" evidence="6">
    <location>
        <begin position="260"/>
        <end position="271"/>
    </location>
</feature>
<dbReference type="GO" id="GO:0005634">
    <property type="term" value="C:nucleus"/>
    <property type="evidence" value="ECO:0007669"/>
    <property type="project" value="UniProtKB-SubCell"/>
</dbReference>
<dbReference type="EMBL" id="MN335825">
    <property type="protein sequence ID" value="QGQ64038.1"/>
    <property type="molecule type" value="mRNA"/>
</dbReference>
<comment type="subcellular location">
    <subcellularLocation>
        <location evidence="1">Nucleus</location>
    </subcellularLocation>
</comment>
<dbReference type="SUPFAM" id="SSF118290">
    <property type="entry name" value="WRKY DNA-binding domain"/>
    <property type="match status" value="1"/>
</dbReference>
<feature type="region of interest" description="Disordered" evidence="6">
    <location>
        <begin position="80"/>
        <end position="148"/>
    </location>
</feature>
<accession>A0A650C2W3</accession>
<feature type="compositionally biased region" description="Polar residues" evidence="6">
    <location>
        <begin position="32"/>
        <end position="44"/>
    </location>
</feature>
<evidence type="ECO:0000256" key="4">
    <source>
        <dbReference type="ARBA" id="ARBA00023163"/>
    </source>
</evidence>
<dbReference type="GO" id="GO:0003700">
    <property type="term" value="F:DNA-binding transcription factor activity"/>
    <property type="evidence" value="ECO:0007669"/>
    <property type="project" value="InterPro"/>
</dbReference>
<dbReference type="AlphaFoldDB" id="A0A650C2W3"/>
<protein>
    <submittedName>
        <fullName evidence="8">WRKY transcription factor 15</fullName>
    </submittedName>
</protein>
<dbReference type="Gene3D" id="2.20.25.80">
    <property type="entry name" value="WRKY domain"/>
    <property type="match status" value="1"/>
</dbReference>
<dbReference type="InterPro" id="IPR044810">
    <property type="entry name" value="WRKY_plant"/>
</dbReference>
<evidence type="ECO:0000256" key="6">
    <source>
        <dbReference type="SAM" id="MobiDB-lite"/>
    </source>
</evidence>
<sequence>MSDENKGPFPYNPFSDDSSRGINDEPNFFPFDNSSMYDPSQTLQGFEDPYSSHMSFTDCLRGSMDYTTLSRAFDMSCSSSSEVVSAAGEDGSGKGGENPATPGSVLSSSSTEAAAEGEEDDAGKCKDGDDKSNKVSKPRKKGEKKERVQRFAFMTKSEIDQLEDGYRWRKYGQKAVKNSPYPRSYYKCTSQKCTVKKRVERSFEDPSTVITTYEGQHNHHCPATLRGNAAAGMLSSSLFPSASPEGSSFTKELLSQMLPTSIDSSSSSGQRYFQGLGHRQPPQSQLSADYGLLQDMLPPFSHKQEP</sequence>
<evidence type="ECO:0000313" key="8">
    <source>
        <dbReference type="EMBL" id="QGQ64038.1"/>
    </source>
</evidence>
<dbReference type="Pfam" id="PF03106">
    <property type="entry name" value="WRKY"/>
    <property type="match status" value="1"/>
</dbReference>
<keyword evidence="2" id="KW-0805">Transcription regulation</keyword>
<keyword evidence="5" id="KW-0539">Nucleus</keyword>
<evidence type="ECO:0000256" key="3">
    <source>
        <dbReference type="ARBA" id="ARBA00023125"/>
    </source>
</evidence>
<feature type="domain" description="WRKY" evidence="7">
    <location>
        <begin position="157"/>
        <end position="222"/>
    </location>
</feature>
<organism evidence="8">
    <name type="scientific">Santalum album</name>
    <name type="common">Indian sandalwood</name>
    <dbReference type="NCBI Taxonomy" id="35974"/>
    <lineage>
        <taxon>Eukaryota</taxon>
        <taxon>Viridiplantae</taxon>
        <taxon>Streptophyta</taxon>
        <taxon>Embryophyta</taxon>
        <taxon>Tracheophyta</taxon>
        <taxon>Spermatophyta</taxon>
        <taxon>Magnoliopsida</taxon>
        <taxon>eudicotyledons</taxon>
        <taxon>Gunneridae</taxon>
        <taxon>Pentapetalae</taxon>
        <taxon>Santalales</taxon>
        <taxon>Santalaceae</taxon>
        <taxon>Santalum</taxon>
    </lineage>
</organism>
<dbReference type="InterPro" id="IPR003657">
    <property type="entry name" value="WRKY_dom"/>
</dbReference>
<dbReference type="PROSITE" id="PS50811">
    <property type="entry name" value="WRKY"/>
    <property type="match status" value="1"/>
</dbReference>
<evidence type="ECO:0000256" key="1">
    <source>
        <dbReference type="ARBA" id="ARBA00004123"/>
    </source>
</evidence>
<evidence type="ECO:0000256" key="5">
    <source>
        <dbReference type="ARBA" id="ARBA00023242"/>
    </source>
</evidence>
<keyword evidence="4" id="KW-0804">Transcription</keyword>
<dbReference type="InterPro" id="IPR036576">
    <property type="entry name" value="WRKY_dom_sf"/>
</dbReference>
<name>A0A650C2W3_SANAL</name>
<feature type="compositionally biased region" description="Basic and acidic residues" evidence="6">
    <location>
        <begin position="122"/>
        <end position="133"/>
    </location>
</feature>
<dbReference type="PANTHER" id="PTHR31221">
    <property type="entry name" value="WRKY TRANSCRIPTION FACTOR PROTEIN 1-RELATED"/>
    <property type="match status" value="1"/>
</dbReference>
<dbReference type="FunFam" id="2.20.25.80:FF:000003">
    <property type="entry name" value="WRKY transcription factor 57"/>
    <property type="match status" value="1"/>
</dbReference>
<keyword evidence="3" id="KW-0238">DNA-binding</keyword>
<reference evidence="8" key="1">
    <citation type="journal article" date="2019" name="Int. J. Mol. Sci.">
        <title>Genome-Wide Characterization, Expression Profile Analysis of WRKY Family Genes in Santalum album and Functional Identification of Their Role in Abiotic Stress.</title>
        <authorList>
            <person name="Yan H."/>
            <person name="Li M."/>
            <person name="Xiong Y."/>
            <person name="Wu J."/>
            <person name="Teixeira da Silva J.A."/>
            <person name="Ma G."/>
        </authorList>
    </citation>
    <scope>NUCLEOTIDE SEQUENCE</scope>
</reference>